<dbReference type="EMBL" id="JAMFMB010000039">
    <property type="protein sequence ID" value="MCL6285831.1"/>
    <property type="molecule type" value="Genomic_DNA"/>
</dbReference>
<sequence length="280" mass="30554">MLDKILNSKIWATLFKGYGFLFLGFLYLPLGLIFVYSFNANSINMAIWTEFTFDWYLTIFGGASSQSSFDAAFTESPDRIFEVVKHSVIVALSASTVSTVIGTATAIALARYHFVGKRFYQALLVLPMIVPDIVLGIALLIFFVGAGFKLSLLTIIIGHTTFLSSYVFVVVSARLAGMDTSLEQASADLGAGPITTFRRVTLPQIMPGVVGGFLLAFIISLDDVVITYFIAGVGSQTLPLFILAMMRRGLRPQINALAVLLLLFTFVIAAIGLYLRSRKS</sequence>
<evidence type="ECO:0000256" key="6">
    <source>
        <dbReference type="ARBA" id="ARBA00022989"/>
    </source>
</evidence>
<keyword evidence="11" id="KW-1185">Reference proteome</keyword>
<feature type="transmembrane region" description="Helical" evidence="8">
    <location>
        <begin position="122"/>
        <end position="144"/>
    </location>
</feature>
<feature type="transmembrane region" description="Helical" evidence="8">
    <location>
        <begin position="150"/>
        <end position="171"/>
    </location>
</feature>
<dbReference type="InterPro" id="IPR000515">
    <property type="entry name" value="MetI-like"/>
</dbReference>
<feature type="transmembrane region" description="Helical" evidence="8">
    <location>
        <begin position="20"/>
        <end position="38"/>
    </location>
</feature>
<keyword evidence="4" id="KW-1003">Cell membrane</keyword>
<dbReference type="SUPFAM" id="SSF161098">
    <property type="entry name" value="MetI-like"/>
    <property type="match status" value="1"/>
</dbReference>
<keyword evidence="6 8" id="KW-1133">Transmembrane helix</keyword>
<evidence type="ECO:0000259" key="9">
    <source>
        <dbReference type="PROSITE" id="PS50928"/>
    </source>
</evidence>
<evidence type="ECO:0000256" key="2">
    <source>
        <dbReference type="ARBA" id="ARBA00007069"/>
    </source>
</evidence>
<comment type="similarity">
    <text evidence="2">Belongs to the binding-protein-dependent transport system permease family. CysTW subfamily.</text>
</comment>
<dbReference type="PANTHER" id="PTHR43848">
    <property type="entry name" value="PUTRESCINE TRANSPORT SYSTEM PERMEASE PROTEIN POTI"/>
    <property type="match status" value="1"/>
</dbReference>
<feature type="transmembrane region" description="Helical" evidence="8">
    <location>
        <begin position="256"/>
        <end position="275"/>
    </location>
</feature>
<dbReference type="PANTHER" id="PTHR43848:SF2">
    <property type="entry name" value="PUTRESCINE TRANSPORT SYSTEM PERMEASE PROTEIN POTI"/>
    <property type="match status" value="1"/>
</dbReference>
<evidence type="ECO:0000256" key="1">
    <source>
        <dbReference type="ARBA" id="ARBA00004651"/>
    </source>
</evidence>
<keyword evidence="3 8" id="KW-0813">Transport</keyword>
<feature type="transmembrane region" description="Helical" evidence="8">
    <location>
        <begin position="88"/>
        <end position="110"/>
    </location>
</feature>
<dbReference type="CDD" id="cd06261">
    <property type="entry name" value="TM_PBP2"/>
    <property type="match status" value="1"/>
</dbReference>
<evidence type="ECO:0000256" key="8">
    <source>
        <dbReference type="RuleBase" id="RU363032"/>
    </source>
</evidence>
<comment type="subcellular location">
    <subcellularLocation>
        <location evidence="1 8">Cell membrane</location>
        <topology evidence="1 8">Multi-pass membrane protein</topology>
    </subcellularLocation>
</comment>
<comment type="caution">
    <text evidence="10">The sequence shown here is derived from an EMBL/GenBank/DDBJ whole genome shotgun (WGS) entry which is preliminary data.</text>
</comment>
<feature type="domain" description="ABC transmembrane type-1" evidence="9">
    <location>
        <begin position="84"/>
        <end position="272"/>
    </location>
</feature>
<evidence type="ECO:0000256" key="5">
    <source>
        <dbReference type="ARBA" id="ARBA00022692"/>
    </source>
</evidence>
<feature type="transmembrane region" description="Helical" evidence="8">
    <location>
        <begin position="200"/>
        <end position="219"/>
    </location>
</feature>
<accession>A0ABT0Q7I8</accession>
<dbReference type="PROSITE" id="PS50928">
    <property type="entry name" value="ABC_TM1"/>
    <property type="match status" value="1"/>
</dbReference>
<evidence type="ECO:0000256" key="4">
    <source>
        <dbReference type="ARBA" id="ARBA00022475"/>
    </source>
</evidence>
<gene>
    <name evidence="10" type="ORF">M3P21_20115</name>
</gene>
<dbReference type="Pfam" id="PF00528">
    <property type="entry name" value="BPD_transp_1"/>
    <property type="match status" value="1"/>
</dbReference>
<protein>
    <submittedName>
        <fullName evidence="10">ABC transporter permease</fullName>
    </submittedName>
</protein>
<dbReference type="InterPro" id="IPR051789">
    <property type="entry name" value="Bact_Polyamine_Transport"/>
</dbReference>
<evidence type="ECO:0000313" key="10">
    <source>
        <dbReference type="EMBL" id="MCL6285831.1"/>
    </source>
</evidence>
<feature type="transmembrane region" description="Helical" evidence="8">
    <location>
        <begin position="225"/>
        <end position="244"/>
    </location>
</feature>
<dbReference type="InterPro" id="IPR035906">
    <property type="entry name" value="MetI-like_sf"/>
</dbReference>
<dbReference type="Proteomes" id="UP001203880">
    <property type="component" value="Unassembled WGS sequence"/>
</dbReference>
<name>A0ABT0Q7I8_9RHOB</name>
<reference evidence="10" key="1">
    <citation type="submission" date="2022-05" db="EMBL/GenBank/DDBJ databases">
        <authorList>
            <person name="Park J.-S."/>
        </authorList>
    </citation>
    <scope>NUCLEOTIDE SEQUENCE</scope>
    <source>
        <strain evidence="10">2012CJ41-6</strain>
    </source>
</reference>
<evidence type="ECO:0000256" key="7">
    <source>
        <dbReference type="ARBA" id="ARBA00023136"/>
    </source>
</evidence>
<evidence type="ECO:0000256" key="3">
    <source>
        <dbReference type="ARBA" id="ARBA00022448"/>
    </source>
</evidence>
<proteinExistence type="inferred from homology"/>
<dbReference type="RefSeq" id="WP_249713019.1">
    <property type="nucleotide sequence ID" value="NZ_JAMFMB010000039.1"/>
</dbReference>
<dbReference type="Gene3D" id="1.10.3720.10">
    <property type="entry name" value="MetI-like"/>
    <property type="match status" value="1"/>
</dbReference>
<evidence type="ECO:0000313" key="11">
    <source>
        <dbReference type="Proteomes" id="UP001203880"/>
    </source>
</evidence>
<keyword evidence="5 8" id="KW-0812">Transmembrane</keyword>
<organism evidence="10 11">
    <name type="scientific">Ruegeria spongiae</name>
    <dbReference type="NCBI Taxonomy" id="2942209"/>
    <lineage>
        <taxon>Bacteria</taxon>
        <taxon>Pseudomonadati</taxon>
        <taxon>Pseudomonadota</taxon>
        <taxon>Alphaproteobacteria</taxon>
        <taxon>Rhodobacterales</taxon>
        <taxon>Roseobacteraceae</taxon>
        <taxon>Ruegeria</taxon>
    </lineage>
</organism>
<keyword evidence="7 8" id="KW-0472">Membrane</keyword>